<dbReference type="InterPro" id="IPR049255">
    <property type="entry name" value="Apc1_N"/>
</dbReference>
<evidence type="ECO:0000256" key="5">
    <source>
        <dbReference type="SAM" id="MobiDB-lite"/>
    </source>
</evidence>
<dbReference type="GO" id="GO:0005680">
    <property type="term" value="C:anaphase-promoting complex"/>
    <property type="evidence" value="ECO:0007669"/>
    <property type="project" value="InterPro"/>
</dbReference>
<sequence>MDDIAIPVAEIRQDAGDNVPYYHTAVRENYLIVHQDHVLWIKDGLVFRKLMYRKEETIRSALLTQFPEPGQRTESKTTTRTACVVFLTDTAYIYFEDGSFFTTNVPFTVKRALACERGVIIERDISADLNDRGKMSITKFFSMADPILDIGLVVSSSTSAISPNEELLYFSDSPHSSLCLTYNQQEGTVNVYHSRFLAYNKARPENYNRRSSARRRSSSIGGNARTDDSNNGSGTDGDISSSLEQRLSFSRTEHTGALDRMGNLELTGASVDSTTGAPTLDSVGSAGFDVSTLRKDVILTLLDSIPMHSTSMDTLKVQSLIRQNETAVAILNKAENQVTILCLTRSSGPVGTPTIDTSYSFPACDIAQVSSLQGDEESLLCILTASGQMALYNPFLNIQSPPLALSMEYQVASIECGYSNVVQVRDSDGNRHQIEILLDTTETLSFRFFRSLNMLFDTLSVEHIKFMWLCALNMDPARNQRVSLFAVLCSCVLTFTDNSPWEFSNASHIELLDKALVIAKRLSQSEIGSQFDFDGIRQYFILTLHVLREDLKLDIHCGTQVHDSGLFLSLFARVSGWDENWTSYYEVDPPMIEGIEVDCSQPLDAPPNILRTLCSCFSPPVQPFVSLAELTGATQDLERTIHPRIVFCMDLFKEICQGASAGELIGLIQENGFGQAKLESLPEAIRVVVYESVEGLHFRDTSVVATNYGANDAPISSAKHAREIRSILHDTSEQDSSNPWDGQSEADKISITRLIFSEDRRFYEVSKLLLSSRVQSATLIPGEDWTEHDLLNKQQELLKACALRAFSISFGRGGLFYSSRVPLDTEKYMIPKINFTLMIQPGGTTLSPQKLTLSEDSISWGYFHNGVSAGLSVSRTAKHISGSWIVFNKPSTLSSQHAGFLLGLGINGHLDKLEEWHIYNYLGPKHTQTSIALLIGMAASKIGTKDTKLTKVLSVHVAALLPMGSNDLNVSGLVQTAGLMGLGLLYYDTQHRRMTEILLSELGYDKPPPRSAHPHHQESGSATADRGVRDEGYRLAAGMALGLINLGHGPDLRGSNDMNITEKLLELAVGVRDVQKSPLLDTATAGAIIAIAFLYMKTNDKSIVRKLDLGPLKHQLDYVRPDFWLLRVVAQNLICWDDIQNTVEWVESKISTSIGKPQSDGFEFRPLDSDYMGHYLVIGGLCFSIGLKHASTGDKKAKETVLWYLDELIRVSDIATSNSDEASTKRTVLNMVSLVSLSLSLIMAGTGDLDTFRRLRKQYARTKRDTPFGSFLANQLAMGILFLGGGQYAFNTDRFSIACLVIAFYPLFPSSIHDNRAYLQAFRHLWVLAVDGRCLVVRHEHTGKPLNVDVDIQLNDGPILRRTAPCLVPPVSQIRAITTVSDSYAQARLDGATQLQPGSDLTMHVSPIAVIDSALPYVELSLRCELDTTQDQKSSVRRLLSLSVFDDLDKIERQTVIPSSAEFINKQYLLSTAFDVRNYLESIARAPKGNDNLWALSLLFAFADKYKPGHEFVYLSKPSIDRLQVLLWKAQAQANS</sequence>
<evidence type="ECO:0000256" key="3">
    <source>
        <dbReference type="ARBA" id="ARBA00022776"/>
    </source>
</evidence>
<keyword evidence="3" id="KW-0498">Mitosis</keyword>
<dbReference type="PhylomeDB" id="A0A060TJM1"/>
<protein>
    <submittedName>
        <fullName evidence="7">ARAD1D47960p</fullName>
    </submittedName>
</protein>
<proteinExistence type="inferred from homology"/>
<evidence type="ECO:0000256" key="1">
    <source>
        <dbReference type="ARBA" id="ARBA00010547"/>
    </source>
</evidence>
<dbReference type="GO" id="GO:0051301">
    <property type="term" value="P:cell division"/>
    <property type="evidence" value="ECO:0007669"/>
    <property type="project" value="UniProtKB-KW"/>
</dbReference>
<dbReference type="InterPro" id="IPR011989">
    <property type="entry name" value="ARM-like"/>
</dbReference>
<evidence type="ECO:0000313" key="7">
    <source>
        <dbReference type="EMBL" id="CDP39022.1"/>
    </source>
</evidence>
<feature type="compositionally biased region" description="Low complexity" evidence="5">
    <location>
        <begin position="229"/>
        <end position="241"/>
    </location>
</feature>
<reference evidence="7" key="1">
    <citation type="submission" date="2014-02" db="EMBL/GenBank/DDBJ databases">
        <authorList>
            <person name="Genoscope - CEA"/>
        </authorList>
    </citation>
    <scope>NUCLEOTIDE SEQUENCE</scope>
    <source>
        <strain evidence="7">LS3</strain>
    </source>
</reference>
<reference evidence="7" key="2">
    <citation type="submission" date="2014-06" db="EMBL/GenBank/DDBJ databases">
        <title>The complete genome of Blastobotrys (Arxula) adeninivorans LS3 - a yeast of biotechnological interest.</title>
        <authorList>
            <person name="Kunze G."/>
            <person name="Gaillardin C."/>
            <person name="Czernicka M."/>
            <person name="Durrens P."/>
            <person name="Martin T."/>
            <person name="Boer E."/>
            <person name="Gabaldon T."/>
            <person name="Cruz J."/>
            <person name="Talla E."/>
            <person name="Marck C."/>
            <person name="Goffeau A."/>
            <person name="Barbe V."/>
            <person name="Baret P."/>
            <person name="Baronian K."/>
            <person name="Beier S."/>
            <person name="Bleykasten C."/>
            <person name="Bode R."/>
            <person name="Casaregola S."/>
            <person name="Despons L."/>
            <person name="Fairhead C."/>
            <person name="Giersberg M."/>
            <person name="Gierski P."/>
            <person name="Hahnel U."/>
            <person name="Hartmann A."/>
            <person name="Jankowska D."/>
            <person name="Jubin C."/>
            <person name="Jung P."/>
            <person name="Lafontaine I."/>
            <person name="Leh-Louis V."/>
            <person name="Lemaire M."/>
            <person name="Marcet-Houben M."/>
            <person name="Mascher M."/>
            <person name="Morel G."/>
            <person name="Richard G.-F."/>
            <person name="Riechen J."/>
            <person name="Sacerdot C."/>
            <person name="Sarkar A."/>
            <person name="Savel G."/>
            <person name="Schacherer J."/>
            <person name="Sherman D."/>
            <person name="Straub M.-L."/>
            <person name="Stein N."/>
            <person name="Thierry A."/>
            <person name="Trautwein-Schult A."/>
            <person name="Westhof E."/>
            <person name="Worch S."/>
            <person name="Dujon B."/>
            <person name="Souciet J.-L."/>
            <person name="Wincker P."/>
            <person name="Scholz U."/>
            <person name="Neuveglise N."/>
        </authorList>
    </citation>
    <scope>NUCLEOTIDE SEQUENCE</scope>
    <source>
        <strain evidence="7">LS3</strain>
    </source>
</reference>
<comment type="similarity">
    <text evidence="1">Belongs to the APC1 family.</text>
</comment>
<dbReference type="GO" id="GO:0070979">
    <property type="term" value="P:protein K11-linked ubiquitination"/>
    <property type="evidence" value="ECO:0007669"/>
    <property type="project" value="TreeGrafter"/>
</dbReference>
<dbReference type="Gene3D" id="1.25.10.10">
    <property type="entry name" value="Leucine-rich Repeat Variant"/>
    <property type="match status" value="2"/>
</dbReference>
<keyword evidence="4" id="KW-0131">Cell cycle</keyword>
<feature type="domain" description="Anaphase-promoting complex subunit 1 N-terminal" evidence="6">
    <location>
        <begin position="136"/>
        <end position="220"/>
    </location>
</feature>
<feature type="domain" description="Anaphase-promoting complex subunit 1 N-terminal" evidence="6">
    <location>
        <begin position="29"/>
        <end position="128"/>
    </location>
</feature>
<dbReference type="EMBL" id="HG937694">
    <property type="protein sequence ID" value="CDP39022.1"/>
    <property type="molecule type" value="Genomic_DNA"/>
</dbReference>
<accession>A0A060TJM1</accession>
<dbReference type="InterPro" id="IPR024990">
    <property type="entry name" value="Apc1"/>
</dbReference>
<evidence type="ECO:0000256" key="4">
    <source>
        <dbReference type="ARBA" id="ARBA00023306"/>
    </source>
</evidence>
<dbReference type="GO" id="GO:0060090">
    <property type="term" value="F:molecular adaptor activity"/>
    <property type="evidence" value="ECO:0007669"/>
    <property type="project" value="TreeGrafter"/>
</dbReference>
<gene>
    <name evidence="7" type="ORF">GNLVRS02_ARAD1D47960g</name>
</gene>
<feature type="region of interest" description="Disordered" evidence="5">
    <location>
        <begin position="1005"/>
        <end position="1027"/>
    </location>
</feature>
<keyword evidence="2" id="KW-0132">Cell division</keyword>
<dbReference type="FunFam" id="1.25.10.10:FF:000435">
    <property type="entry name" value="Ubiquitin ligase subunit"/>
    <property type="match status" value="1"/>
</dbReference>
<dbReference type="PANTHER" id="PTHR12827">
    <property type="entry name" value="MEIOTIC CHECKPOINT REGULATOR TSG24 FAMILY MEMBER"/>
    <property type="match status" value="1"/>
</dbReference>
<dbReference type="PANTHER" id="PTHR12827:SF3">
    <property type="entry name" value="ANAPHASE-PROMOTING COMPLEX SUBUNIT 1"/>
    <property type="match status" value="1"/>
</dbReference>
<evidence type="ECO:0000259" key="6">
    <source>
        <dbReference type="Pfam" id="PF12859"/>
    </source>
</evidence>
<evidence type="ECO:0000256" key="2">
    <source>
        <dbReference type="ARBA" id="ARBA00022618"/>
    </source>
</evidence>
<name>A0A060TJM1_BLAAD</name>
<dbReference type="GO" id="GO:0031145">
    <property type="term" value="P:anaphase-promoting complex-dependent catabolic process"/>
    <property type="evidence" value="ECO:0007669"/>
    <property type="project" value="TreeGrafter"/>
</dbReference>
<dbReference type="GO" id="GO:0007091">
    <property type="term" value="P:metaphase/anaphase transition of mitotic cell cycle"/>
    <property type="evidence" value="ECO:0007669"/>
    <property type="project" value="TreeGrafter"/>
</dbReference>
<dbReference type="Pfam" id="PF12859">
    <property type="entry name" value="ANAPC1"/>
    <property type="match status" value="2"/>
</dbReference>
<organism evidence="7">
    <name type="scientific">Blastobotrys adeninivorans</name>
    <name type="common">Yeast</name>
    <name type="synonym">Arxula adeninivorans</name>
    <dbReference type="NCBI Taxonomy" id="409370"/>
    <lineage>
        <taxon>Eukaryota</taxon>
        <taxon>Fungi</taxon>
        <taxon>Dikarya</taxon>
        <taxon>Ascomycota</taxon>
        <taxon>Saccharomycotina</taxon>
        <taxon>Dipodascomycetes</taxon>
        <taxon>Dipodascales</taxon>
        <taxon>Trichomonascaceae</taxon>
        <taxon>Blastobotrys</taxon>
    </lineage>
</organism>
<feature type="region of interest" description="Disordered" evidence="5">
    <location>
        <begin position="207"/>
        <end position="241"/>
    </location>
</feature>